<proteinExistence type="predicted"/>
<accession>A0AAE1E5B8</accession>
<evidence type="ECO:0000313" key="1">
    <source>
        <dbReference type="EMBL" id="KAK3794791.1"/>
    </source>
</evidence>
<dbReference type="Proteomes" id="UP001283361">
    <property type="component" value="Unassembled WGS sequence"/>
</dbReference>
<dbReference type="EMBL" id="JAWDGP010001092">
    <property type="protein sequence ID" value="KAK3794791.1"/>
    <property type="molecule type" value="Genomic_DNA"/>
</dbReference>
<reference evidence="1" key="1">
    <citation type="journal article" date="2023" name="G3 (Bethesda)">
        <title>A reference genome for the long-term kleptoplast-retaining sea slug Elysia crispata morphotype clarki.</title>
        <authorList>
            <person name="Eastman K.E."/>
            <person name="Pendleton A.L."/>
            <person name="Shaikh M.A."/>
            <person name="Suttiyut T."/>
            <person name="Ogas R."/>
            <person name="Tomko P."/>
            <person name="Gavelis G."/>
            <person name="Widhalm J.R."/>
            <person name="Wisecaver J.H."/>
        </authorList>
    </citation>
    <scope>NUCLEOTIDE SEQUENCE</scope>
    <source>
        <strain evidence="1">ECLA1</strain>
    </source>
</reference>
<gene>
    <name evidence="1" type="ORF">RRG08_054430</name>
</gene>
<protein>
    <submittedName>
        <fullName evidence="1">Uncharacterized protein</fullName>
    </submittedName>
</protein>
<keyword evidence="2" id="KW-1185">Reference proteome</keyword>
<organism evidence="1 2">
    <name type="scientific">Elysia crispata</name>
    <name type="common">lettuce slug</name>
    <dbReference type="NCBI Taxonomy" id="231223"/>
    <lineage>
        <taxon>Eukaryota</taxon>
        <taxon>Metazoa</taxon>
        <taxon>Spiralia</taxon>
        <taxon>Lophotrochozoa</taxon>
        <taxon>Mollusca</taxon>
        <taxon>Gastropoda</taxon>
        <taxon>Heterobranchia</taxon>
        <taxon>Euthyneura</taxon>
        <taxon>Panpulmonata</taxon>
        <taxon>Sacoglossa</taxon>
        <taxon>Placobranchoidea</taxon>
        <taxon>Plakobranchidae</taxon>
        <taxon>Elysia</taxon>
    </lineage>
</organism>
<comment type="caution">
    <text evidence="1">The sequence shown here is derived from an EMBL/GenBank/DDBJ whole genome shotgun (WGS) entry which is preliminary data.</text>
</comment>
<evidence type="ECO:0000313" key="2">
    <source>
        <dbReference type="Proteomes" id="UP001283361"/>
    </source>
</evidence>
<name>A0AAE1E5B8_9GAST</name>
<sequence length="89" mass="9944">MLRVQKVQSCFYNMLQTRCCFGCGSKEEGRLTDGKKGDGNNRPRCRRCKLVAVPIVHPPQPSRTNSAWTGLGKYRSTPAFCLGPGECRH</sequence>
<dbReference type="AlphaFoldDB" id="A0AAE1E5B8"/>